<dbReference type="InterPro" id="IPR050116">
    <property type="entry name" value="DNA_polymerase-Y"/>
</dbReference>
<gene>
    <name evidence="7" type="ORF">JOC49_002408</name>
</gene>
<dbReference type="PANTHER" id="PTHR11076:SF35">
    <property type="entry name" value="DNA REPAIR PROTEIN HOMOLOG YOBH"/>
    <property type="match status" value="1"/>
</dbReference>
<evidence type="ECO:0000256" key="1">
    <source>
        <dbReference type="ARBA" id="ARBA00010945"/>
    </source>
</evidence>
<dbReference type="PANTHER" id="PTHR11076">
    <property type="entry name" value="DNA REPAIR POLYMERASE UMUC / TRANSFERASE FAMILY MEMBER"/>
    <property type="match status" value="1"/>
</dbReference>
<organism evidence="7 8">
    <name type="scientific">Fusibacter tunisiensis</name>
    <dbReference type="NCBI Taxonomy" id="1008308"/>
    <lineage>
        <taxon>Bacteria</taxon>
        <taxon>Bacillati</taxon>
        <taxon>Bacillota</taxon>
        <taxon>Clostridia</taxon>
        <taxon>Eubacteriales</taxon>
        <taxon>Eubacteriales Family XII. Incertae Sedis</taxon>
        <taxon>Fusibacter</taxon>
    </lineage>
</organism>
<dbReference type="Pfam" id="PF11799">
    <property type="entry name" value="IMS_C"/>
    <property type="match status" value="1"/>
</dbReference>
<evidence type="ECO:0000256" key="5">
    <source>
        <dbReference type="ARBA" id="ARBA00022932"/>
    </source>
</evidence>
<keyword evidence="2" id="KW-0515">Mutator protein</keyword>
<dbReference type="InterPro" id="IPR017961">
    <property type="entry name" value="DNA_pol_Y-fam_little_finger"/>
</dbReference>
<evidence type="ECO:0000256" key="2">
    <source>
        <dbReference type="ARBA" id="ARBA00022457"/>
    </source>
</evidence>
<proteinExistence type="inferred from homology"/>
<comment type="similarity">
    <text evidence="1">Belongs to the DNA polymerase type-Y family.</text>
</comment>
<dbReference type="Gene3D" id="3.40.1170.60">
    <property type="match status" value="1"/>
</dbReference>
<accession>A0ABS2MU06</accession>
<keyword evidence="4" id="KW-0227">DNA damage</keyword>
<sequence length="427" mass="48733">MKNRTYICIDLKSFYASVECVERGLDPMSTHLVVADPERSEKTICLAITPSMKKLGIKNRCRIFEIPKHLDYIIASPRMQKYIDYSAEIYAIYLRYVSKDDIHIYSIDEAFLDLTEYLKTYHMTAKEMALMLMDKILEEVGVRATCGIGTNLYLAKIALDITAKHAPDFIGILDEEAYRKLLWDYKPLQDFWRIGKGTAKTLERYGITTMRQIAEMDEAFLYRLFGIDAELLINHAWGLEPVTIKDIKAYKPKSNCISSGQVLMRDYNFDEGKLIVREMMDLLCLDLVDKGLITASVTVQIGYSNALHTPPAKGTIKFDRATSADRIILPAVTSLYNRIVDQNKPVRRINITCNHVTAYMPDDFSQMSLFDNSFEDKSNARNNKVQKAVLSIKKKYGKNSILKGMNYSDAATTRDRNRQIGGHKSGE</sequence>
<dbReference type="Gene3D" id="3.30.70.270">
    <property type="match status" value="1"/>
</dbReference>
<protein>
    <submittedName>
        <fullName evidence="7">DNA polymerase V</fullName>
    </submittedName>
</protein>
<comment type="caution">
    <text evidence="7">The sequence shown here is derived from an EMBL/GenBank/DDBJ whole genome shotgun (WGS) entry which is preliminary data.</text>
</comment>
<dbReference type="EMBL" id="JAFBDT010000032">
    <property type="protein sequence ID" value="MBM7562835.1"/>
    <property type="molecule type" value="Genomic_DNA"/>
</dbReference>
<dbReference type="PROSITE" id="PS50173">
    <property type="entry name" value="UMUC"/>
    <property type="match status" value="1"/>
</dbReference>
<evidence type="ECO:0000259" key="6">
    <source>
        <dbReference type="PROSITE" id="PS50173"/>
    </source>
</evidence>
<dbReference type="Gene3D" id="1.10.150.20">
    <property type="entry name" value="5' to 3' exonuclease, C-terminal subdomain"/>
    <property type="match status" value="1"/>
</dbReference>
<dbReference type="Proteomes" id="UP000767854">
    <property type="component" value="Unassembled WGS sequence"/>
</dbReference>
<dbReference type="RefSeq" id="WP_204665263.1">
    <property type="nucleotide sequence ID" value="NZ_JAFBDT010000032.1"/>
</dbReference>
<evidence type="ECO:0000256" key="4">
    <source>
        <dbReference type="ARBA" id="ARBA00022763"/>
    </source>
</evidence>
<keyword evidence="5" id="KW-0808">Transferase</keyword>
<dbReference type="InterPro" id="IPR043502">
    <property type="entry name" value="DNA/RNA_pol_sf"/>
</dbReference>
<feature type="domain" description="UmuC" evidence="6">
    <location>
        <begin position="6"/>
        <end position="195"/>
    </location>
</feature>
<dbReference type="InterPro" id="IPR043128">
    <property type="entry name" value="Rev_trsase/Diguanyl_cyclase"/>
</dbReference>
<evidence type="ECO:0000313" key="7">
    <source>
        <dbReference type="EMBL" id="MBM7562835.1"/>
    </source>
</evidence>
<name>A0ABS2MU06_9FIRM</name>
<dbReference type="SUPFAM" id="SSF56672">
    <property type="entry name" value="DNA/RNA polymerases"/>
    <property type="match status" value="1"/>
</dbReference>
<dbReference type="Pfam" id="PF00817">
    <property type="entry name" value="IMS"/>
    <property type="match status" value="1"/>
</dbReference>
<dbReference type="InterPro" id="IPR001126">
    <property type="entry name" value="UmuC"/>
</dbReference>
<keyword evidence="5" id="KW-0239">DNA-directed DNA polymerase</keyword>
<keyword evidence="3" id="KW-0548">Nucleotidyltransferase</keyword>
<reference evidence="7 8" key="1">
    <citation type="submission" date="2021-01" db="EMBL/GenBank/DDBJ databases">
        <title>Genomic Encyclopedia of Type Strains, Phase IV (KMG-IV): sequencing the most valuable type-strain genomes for metagenomic binning, comparative biology and taxonomic classification.</title>
        <authorList>
            <person name="Goeker M."/>
        </authorList>
    </citation>
    <scope>NUCLEOTIDE SEQUENCE [LARGE SCALE GENOMIC DNA]</scope>
    <source>
        <strain evidence="7 8">DSM 24436</strain>
    </source>
</reference>
<evidence type="ECO:0000313" key="8">
    <source>
        <dbReference type="Proteomes" id="UP000767854"/>
    </source>
</evidence>
<evidence type="ECO:0000256" key="3">
    <source>
        <dbReference type="ARBA" id="ARBA00022695"/>
    </source>
</evidence>
<keyword evidence="8" id="KW-1185">Reference proteome</keyword>